<proteinExistence type="predicted"/>
<dbReference type="InterPro" id="IPR007461">
    <property type="entry name" value="Ysc84_actin-binding"/>
</dbReference>
<evidence type="ECO:0000313" key="3">
    <source>
        <dbReference type="EMBL" id="ANO52356.1"/>
    </source>
</evidence>
<name>A0A193LIQ6_9GAMM</name>
<dbReference type="Proteomes" id="UP000092695">
    <property type="component" value="Chromosome"/>
</dbReference>
<dbReference type="AlphaFoldDB" id="A0A193LIQ6"/>
<keyword evidence="4" id="KW-1185">Reference proteome</keyword>
<dbReference type="OrthoDB" id="198978at2"/>
<feature type="chain" id="PRO_5008260329" description="Ysc84 actin-binding domain-containing protein" evidence="1">
    <location>
        <begin position="28"/>
        <end position="182"/>
    </location>
</feature>
<dbReference type="RefSeq" id="WP_068617589.1">
    <property type="nucleotide sequence ID" value="NZ_CP016268.1"/>
</dbReference>
<feature type="domain" description="Ysc84 actin-binding" evidence="2">
    <location>
        <begin position="94"/>
        <end position="178"/>
    </location>
</feature>
<dbReference type="KEGG" id="woc:BA177_15215"/>
<dbReference type="EMBL" id="CP016268">
    <property type="protein sequence ID" value="ANO52356.1"/>
    <property type="molecule type" value="Genomic_DNA"/>
</dbReference>
<dbReference type="Pfam" id="PF04366">
    <property type="entry name" value="Ysc84"/>
    <property type="match status" value="1"/>
</dbReference>
<gene>
    <name evidence="3" type="ORF">BA177_15215</name>
</gene>
<evidence type="ECO:0000256" key="1">
    <source>
        <dbReference type="SAM" id="SignalP"/>
    </source>
</evidence>
<dbReference type="STRING" id="1548547.BA177_15215"/>
<protein>
    <recommendedName>
        <fullName evidence="2">Ysc84 actin-binding domain-containing protein</fullName>
    </recommendedName>
</protein>
<keyword evidence="1" id="KW-0732">Signal</keyword>
<accession>A0A193LIQ6</accession>
<feature type="signal peptide" evidence="1">
    <location>
        <begin position="1"/>
        <end position="27"/>
    </location>
</feature>
<sequence length="182" mass="19153">MKYRILGVCLALLVVSVLPADTFAASAAEIDAEVRETLIKFNEEVNGAEVFLNNAAGYLVFPRVIKLGIGIGGETGEGALRVNGKNVGYYRTSAGSFGLQLGAQAKSIVIVFMTKAALDKFRNSSGWKVGVDGSVALIDIGAGKSIDSQNVKDPVVGFVFGSKGLMYNLTLEGSKISKLDKS</sequence>
<organism evidence="3 4">
    <name type="scientific">Woeseia oceani</name>
    <dbReference type="NCBI Taxonomy" id="1548547"/>
    <lineage>
        <taxon>Bacteria</taxon>
        <taxon>Pseudomonadati</taxon>
        <taxon>Pseudomonadota</taxon>
        <taxon>Gammaproteobacteria</taxon>
        <taxon>Woeseiales</taxon>
        <taxon>Woeseiaceae</taxon>
        <taxon>Woeseia</taxon>
    </lineage>
</organism>
<evidence type="ECO:0000313" key="4">
    <source>
        <dbReference type="Proteomes" id="UP000092695"/>
    </source>
</evidence>
<evidence type="ECO:0000259" key="2">
    <source>
        <dbReference type="Pfam" id="PF04366"/>
    </source>
</evidence>
<reference evidence="3 4" key="1">
    <citation type="submission" date="2016-06" db="EMBL/GenBank/DDBJ databases">
        <title>Complete genome sequence of a deep-branching marine Gamma Proteobacterium Woeseia oceani type strain XK5.</title>
        <authorList>
            <person name="Mu D."/>
            <person name="Du Z."/>
        </authorList>
    </citation>
    <scope>NUCLEOTIDE SEQUENCE [LARGE SCALE GENOMIC DNA]</scope>
    <source>
        <strain evidence="3 4">XK5</strain>
    </source>
</reference>